<keyword evidence="3 5" id="KW-1133">Transmembrane helix</keyword>
<evidence type="ECO:0000313" key="7">
    <source>
        <dbReference type="Proteomes" id="UP000473113"/>
    </source>
</evidence>
<evidence type="ECO:0000313" key="6">
    <source>
        <dbReference type="EMBL" id="NGW67517.1"/>
    </source>
</evidence>
<dbReference type="EMBL" id="JAALTR010000212">
    <property type="protein sequence ID" value="NGW67517.1"/>
    <property type="molecule type" value="Genomic_DNA"/>
</dbReference>
<dbReference type="InterPro" id="IPR000109">
    <property type="entry name" value="POT_fam"/>
</dbReference>
<dbReference type="Proteomes" id="UP000473113">
    <property type="component" value="Unassembled WGS sequence"/>
</dbReference>
<proteinExistence type="predicted"/>
<evidence type="ECO:0000256" key="1">
    <source>
        <dbReference type="ARBA" id="ARBA00004141"/>
    </source>
</evidence>
<sequence>INIGALIAPLVVGTLGQEYNYHLGFSVAAVGMFFGLLQYYFQGRKSLAGIGQAPTNPMSKEEQKKFAKAFMLAIVVALLIFGGAYVTGHLTIDFFINTISVLGILLPVYY</sequence>
<gene>
    <name evidence="6" type="ORF">G6Y24_08420</name>
</gene>
<dbReference type="Gene3D" id="1.20.1250.20">
    <property type="entry name" value="MFS general substrate transporter like domains"/>
    <property type="match status" value="1"/>
</dbReference>
<dbReference type="GO" id="GO:0022857">
    <property type="term" value="F:transmembrane transporter activity"/>
    <property type="evidence" value="ECO:0007669"/>
    <property type="project" value="InterPro"/>
</dbReference>
<evidence type="ECO:0000256" key="3">
    <source>
        <dbReference type="ARBA" id="ARBA00022989"/>
    </source>
</evidence>
<protein>
    <submittedName>
        <fullName evidence="6">MFS transporter</fullName>
    </submittedName>
</protein>
<organism evidence="6 7">
    <name type="scientific">Staphylococcus aureus</name>
    <dbReference type="NCBI Taxonomy" id="1280"/>
    <lineage>
        <taxon>Bacteria</taxon>
        <taxon>Bacillati</taxon>
        <taxon>Bacillota</taxon>
        <taxon>Bacilli</taxon>
        <taxon>Bacillales</taxon>
        <taxon>Staphylococcaceae</taxon>
        <taxon>Staphylococcus</taxon>
    </lineage>
</organism>
<reference evidence="6 7" key="1">
    <citation type="submission" date="2020-02" db="EMBL/GenBank/DDBJ databases">
        <title>Detection of Heterogeneous Vancomycin Intermediate Resistance in Methicillin Resistant Staphylococcus aureus Isolates from Latin-America.</title>
        <authorList>
            <person name="Castro-Cardozo B."/>
            <person name="Berrio M."/>
            <person name="Vargas M.L."/>
            <person name="Carvajal L.P."/>
            <person name="Millan L.V."/>
            <person name="Rios R."/>
            <person name="Hernandez A."/>
            <person name="Rincon S.L."/>
            <person name="Cubides P."/>
            <person name="Forero E."/>
            <person name="Dinh A."/>
            <person name="Seas C."/>
            <person name="Munita J.M."/>
            <person name="Arias C.A."/>
            <person name="Reyes J."/>
            <person name="Diaz L."/>
        </authorList>
    </citation>
    <scope>NUCLEOTIDE SEQUENCE [LARGE SCALE GENOMIC DNA]</scope>
    <source>
        <strain evidence="6 7">UG255</strain>
    </source>
</reference>
<comment type="caution">
    <text evidence="6">The sequence shown here is derived from an EMBL/GenBank/DDBJ whole genome shotgun (WGS) entry which is preliminary data.</text>
</comment>
<dbReference type="InterPro" id="IPR036259">
    <property type="entry name" value="MFS_trans_sf"/>
</dbReference>
<feature type="non-terminal residue" evidence="6">
    <location>
        <position position="1"/>
    </location>
</feature>
<evidence type="ECO:0000256" key="5">
    <source>
        <dbReference type="SAM" id="Phobius"/>
    </source>
</evidence>
<dbReference type="Pfam" id="PF00854">
    <property type="entry name" value="PTR2"/>
    <property type="match status" value="1"/>
</dbReference>
<accession>A0A6M1XQH1</accession>
<dbReference type="AlphaFoldDB" id="A0A6M1XQH1"/>
<comment type="subcellular location">
    <subcellularLocation>
        <location evidence="1">Membrane</location>
        <topology evidence="1">Multi-pass membrane protein</topology>
    </subcellularLocation>
</comment>
<dbReference type="SUPFAM" id="SSF103473">
    <property type="entry name" value="MFS general substrate transporter"/>
    <property type="match status" value="1"/>
</dbReference>
<feature type="non-terminal residue" evidence="6">
    <location>
        <position position="110"/>
    </location>
</feature>
<feature type="transmembrane region" description="Helical" evidence="5">
    <location>
        <begin position="66"/>
        <end position="86"/>
    </location>
</feature>
<name>A0A6M1XQH1_STAAU</name>
<evidence type="ECO:0000256" key="4">
    <source>
        <dbReference type="ARBA" id="ARBA00023136"/>
    </source>
</evidence>
<feature type="transmembrane region" description="Helical" evidence="5">
    <location>
        <begin position="19"/>
        <end position="41"/>
    </location>
</feature>
<keyword evidence="4 5" id="KW-0472">Membrane</keyword>
<keyword evidence="2 5" id="KW-0812">Transmembrane</keyword>
<dbReference type="GO" id="GO:0016020">
    <property type="term" value="C:membrane"/>
    <property type="evidence" value="ECO:0007669"/>
    <property type="project" value="UniProtKB-SubCell"/>
</dbReference>
<evidence type="ECO:0000256" key="2">
    <source>
        <dbReference type="ARBA" id="ARBA00022692"/>
    </source>
</evidence>